<dbReference type="EMBL" id="JAODUO010000546">
    <property type="protein sequence ID" value="KAK2178350.1"/>
    <property type="molecule type" value="Genomic_DNA"/>
</dbReference>
<accession>A0AAD9KWV1</accession>
<dbReference type="PANTHER" id="PTHR47510:SF3">
    <property type="entry name" value="ENDO_EXONUCLEASE_PHOSPHATASE DOMAIN-CONTAINING PROTEIN"/>
    <property type="match status" value="1"/>
</dbReference>
<dbReference type="Proteomes" id="UP001209878">
    <property type="component" value="Unassembled WGS sequence"/>
</dbReference>
<evidence type="ECO:0000313" key="1">
    <source>
        <dbReference type="EMBL" id="KAK2178350.1"/>
    </source>
</evidence>
<comment type="caution">
    <text evidence="1">The sequence shown here is derived from an EMBL/GenBank/DDBJ whole genome shotgun (WGS) entry which is preliminary data.</text>
</comment>
<proteinExistence type="predicted"/>
<reference evidence="1" key="1">
    <citation type="journal article" date="2023" name="Mol. Biol. Evol.">
        <title>Third-Generation Sequencing Reveals the Adaptive Role of the Epigenome in Three Deep-Sea Polychaetes.</title>
        <authorList>
            <person name="Perez M."/>
            <person name="Aroh O."/>
            <person name="Sun Y."/>
            <person name="Lan Y."/>
            <person name="Juniper S.K."/>
            <person name="Young C.R."/>
            <person name="Angers B."/>
            <person name="Qian P.Y."/>
        </authorList>
    </citation>
    <scope>NUCLEOTIDE SEQUENCE</scope>
    <source>
        <strain evidence="1">R07B-5</strain>
    </source>
</reference>
<name>A0AAD9KWV1_RIDPI</name>
<sequence>MKADLSLEQIVHVNTREKNCLDLVFTNRPSLTNRTEDVFGVSISNLTEIKAEATRLTSSVLHTLSTDSPVEEILQSLKTGLKSLVNKHVQSKMTSTRHNQPWVNTNIKRLAKQKQRAYKQAKQTQKWERYRCLKSELQRSCRQAHNQYVNNV</sequence>
<organism evidence="1 2">
    <name type="scientific">Ridgeia piscesae</name>
    <name type="common">Tubeworm</name>
    <dbReference type="NCBI Taxonomy" id="27915"/>
    <lineage>
        <taxon>Eukaryota</taxon>
        <taxon>Metazoa</taxon>
        <taxon>Spiralia</taxon>
        <taxon>Lophotrochozoa</taxon>
        <taxon>Annelida</taxon>
        <taxon>Polychaeta</taxon>
        <taxon>Sedentaria</taxon>
        <taxon>Canalipalpata</taxon>
        <taxon>Sabellida</taxon>
        <taxon>Siboglinidae</taxon>
        <taxon>Ridgeia</taxon>
    </lineage>
</organism>
<keyword evidence="2" id="KW-1185">Reference proteome</keyword>
<evidence type="ECO:0000313" key="2">
    <source>
        <dbReference type="Proteomes" id="UP001209878"/>
    </source>
</evidence>
<protein>
    <submittedName>
        <fullName evidence="1">Uncharacterized protein</fullName>
    </submittedName>
</protein>
<dbReference type="AlphaFoldDB" id="A0AAD9KWV1"/>
<dbReference type="PANTHER" id="PTHR47510">
    <property type="entry name" value="REVERSE TRANSCRIPTASE DOMAIN-CONTAINING PROTEIN"/>
    <property type="match status" value="1"/>
</dbReference>
<gene>
    <name evidence="1" type="ORF">NP493_546g02013</name>
</gene>